<dbReference type="PROSITE" id="PS50060">
    <property type="entry name" value="MAM_2"/>
    <property type="match status" value="2"/>
</dbReference>
<keyword evidence="3" id="KW-0732">Signal</keyword>
<evidence type="ECO:0000259" key="9">
    <source>
        <dbReference type="PROSITE" id="PS50853"/>
    </source>
</evidence>
<dbReference type="SUPFAM" id="SSF49785">
    <property type="entry name" value="Galactose-binding domain-like"/>
    <property type="match status" value="1"/>
</dbReference>
<dbReference type="InterPro" id="IPR013783">
    <property type="entry name" value="Ig-like_fold"/>
</dbReference>
<dbReference type="InterPro" id="IPR050131">
    <property type="entry name" value="Peptidase_S8_subtilisin-like"/>
</dbReference>
<feature type="domain" description="Fibronectin type-III" evidence="9">
    <location>
        <begin position="1460"/>
        <end position="1548"/>
    </location>
</feature>
<dbReference type="EMBL" id="JACGWS010000019">
    <property type="protein sequence ID" value="MBC8757397.1"/>
    <property type="molecule type" value="Genomic_DNA"/>
</dbReference>
<keyword evidence="11" id="KW-1185">Reference proteome</keyword>
<evidence type="ECO:0000256" key="6">
    <source>
        <dbReference type="ARBA" id="ARBA00023157"/>
    </source>
</evidence>
<dbReference type="SMART" id="SM00060">
    <property type="entry name" value="FN3"/>
    <property type="match status" value="4"/>
</dbReference>
<dbReference type="Pfam" id="PF00041">
    <property type="entry name" value="fn3"/>
    <property type="match status" value="3"/>
</dbReference>
<dbReference type="InterPro" id="IPR036852">
    <property type="entry name" value="Peptidase_S8/S53_dom_sf"/>
</dbReference>
<dbReference type="PANTHER" id="PTHR43806:SF11">
    <property type="entry name" value="CEREVISIN-RELATED"/>
    <property type="match status" value="1"/>
</dbReference>
<feature type="active site" description="Charge relay system" evidence="7">
    <location>
        <position position="151"/>
    </location>
</feature>
<dbReference type="Proteomes" id="UP000619238">
    <property type="component" value="Unassembled WGS sequence"/>
</dbReference>
<feature type="domain" description="MAM" evidence="8">
    <location>
        <begin position="1030"/>
        <end position="1196"/>
    </location>
</feature>
<dbReference type="Gene3D" id="2.60.120.380">
    <property type="match status" value="1"/>
</dbReference>
<keyword evidence="5 7" id="KW-0720">Serine protease</keyword>
<protein>
    <submittedName>
        <fullName evidence="10">S8 family serine peptidase</fullName>
    </submittedName>
</protein>
<dbReference type="SUPFAM" id="SSF52743">
    <property type="entry name" value="Subtilisin-like"/>
    <property type="match status" value="1"/>
</dbReference>
<dbReference type="Pfam" id="PF18962">
    <property type="entry name" value="Por_Secre_tail"/>
    <property type="match status" value="1"/>
</dbReference>
<proteinExistence type="inferred from homology"/>
<accession>A0ABR7QFQ4</accession>
<dbReference type="InterPro" id="IPR008979">
    <property type="entry name" value="Galactose-bd-like_sf"/>
</dbReference>
<comment type="caution">
    <text evidence="10">The sequence shown here is derived from an EMBL/GenBank/DDBJ whole genome shotgun (WGS) entry which is preliminary data.</text>
</comment>
<dbReference type="Gene3D" id="2.60.120.290">
    <property type="entry name" value="Spermadhesin, CUB domain"/>
    <property type="match status" value="2"/>
</dbReference>
<dbReference type="InterPro" id="IPR026444">
    <property type="entry name" value="Secre_tail"/>
</dbReference>
<keyword evidence="6" id="KW-1015">Disulfide bond</keyword>
<evidence type="ECO:0000256" key="4">
    <source>
        <dbReference type="ARBA" id="ARBA00022801"/>
    </source>
</evidence>
<dbReference type="Gene3D" id="3.40.50.200">
    <property type="entry name" value="Peptidase S8/S53 domain"/>
    <property type="match status" value="1"/>
</dbReference>
<evidence type="ECO:0000313" key="10">
    <source>
        <dbReference type="EMBL" id="MBC8757397.1"/>
    </source>
</evidence>
<dbReference type="RefSeq" id="WP_187564436.1">
    <property type="nucleotide sequence ID" value="NZ_JACGWS010000019.1"/>
</dbReference>
<dbReference type="SMART" id="SM00042">
    <property type="entry name" value="CUB"/>
    <property type="match status" value="2"/>
</dbReference>
<dbReference type="Pfam" id="PF00082">
    <property type="entry name" value="Peptidase_S8"/>
    <property type="match status" value="1"/>
</dbReference>
<dbReference type="InterPro" id="IPR034058">
    <property type="entry name" value="TagA/B/C/D_pept_dom"/>
</dbReference>
<dbReference type="InterPro" id="IPR000859">
    <property type="entry name" value="CUB_dom"/>
</dbReference>
<evidence type="ECO:0000256" key="1">
    <source>
        <dbReference type="ARBA" id="ARBA00011073"/>
    </source>
</evidence>
<dbReference type="Gene3D" id="2.60.40.10">
    <property type="entry name" value="Immunoglobulins"/>
    <property type="match status" value="4"/>
</dbReference>
<evidence type="ECO:0000259" key="8">
    <source>
        <dbReference type="PROSITE" id="PS50060"/>
    </source>
</evidence>
<name>A0ABR7QFQ4_9FLAO</name>
<dbReference type="InterPro" id="IPR000998">
    <property type="entry name" value="MAM_dom"/>
</dbReference>
<evidence type="ECO:0000256" key="7">
    <source>
        <dbReference type="PROSITE-ProRule" id="PRU01240"/>
    </source>
</evidence>
<dbReference type="PANTHER" id="PTHR43806">
    <property type="entry name" value="PEPTIDASE S8"/>
    <property type="match status" value="1"/>
</dbReference>
<dbReference type="CDD" id="cd00063">
    <property type="entry name" value="FN3"/>
    <property type="match status" value="3"/>
</dbReference>
<evidence type="ECO:0000313" key="11">
    <source>
        <dbReference type="Proteomes" id="UP000619238"/>
    </source>
</evidence>
<dbReference type="Gene3D" id="2.60.120.200">
    <property type="match status" value="2"/>
</dbReference>
<dbReference type="InterPro" id="IPR013320">
    <property type="entry name" value="ConA-like_dom_sf"/>
</dbReference>
<comment type="similarity">
    <text evidence="1 7">Belongs to the peptidase S8 family.</text>
</comment>
<keyword evidence="2 7" id="KW-0645">Protease</keyword>
<dbReference type="SUPFAM" id="SSF49899">
    <property type="entry name" value="Concanavalin A-like lectins/glucanases"/>
    <property type="match status" value="2"/>
</dbReference>
<feature type="active site" description="Charge relay system" evidence="7">
    <location>
        <position position="334"/>
    </location>
</feature>
<dbReference type="CDD" id="cd04842">
    <property type="entry name" value="Peptidases_S8_Kp43_protease"/>
    <property type="match status" value="1"/>
</dbReference>
<evidence type="ECO:0000256" key="3">
    <source>
        <dbReference type="ARBA" id="ARBA00022729"/>
    </source>
</evidence>
<gene>
    <name evidence="10" type="ORF">H2O64_22195</name>
</gene>
<dbReference type="PROSITE" id="PS50853">
    <property type="entry name" value="FN3"/>
    <property type="match status" value="3"/>
</dbReference>
<organism evidence="10 11">
    <name type="scientific">Kordia aestuariivivens</name>
    <dbReference type="NCBI Taxonomy" id="2759037"/>
    <lineage>
        <taxon>Bacteria</taxon>
        <taxon>Pseudomonadati</taxon>
        <taxon>Bacteroidota</taxon>
        <taxon>Flavobacteriia</taxon>
        <taxon>Flavobacteriales</taxon>
        <taxon>Flavobacteriaceae</taxon>
        <taxon>Kordia</taxon>
    </lineage>
</organism>
<feature type="active site" description="Charge relay system" evidence="7">
    <location>
        <position position="124"/>
    </location>
</feature>
<dbReference type="InterPro" id="IPR036116">
    <property type="entry name" value="FN3_sf"/>
</dbReference>
<dbReference type="CDD" id="cd00041">
    <property type="entry name" value="CUB"/>
    <property type="match status" value="2"/>
</dbReference>
<dbReference type="PROSITE" id="PS51892">
    <property type="entry name" value="SUBTILASE"/>
    <property type="match status" value="1"/>
</dbReference>
<evidence type="ECO:0000256" key="5">
    <source>
        <dbReference type="ARBA" id="ARBA00022825"/>
    </source>
</evidence>
<dbReference type="NCBIfam" id="TIGR04183">
    <property type="entry name" value="Por_Secre_tail"/>
    <property type="match status" value="1"/>
</dbReference>
<dbReference type="InterPro" id="IPR035914">
    <property type="entry name" value="Sperma_CUB_dom_sf"/>
</dbReference>
<dbReference type="InterPro" id="IPR000209">
    <property type="entry name" value="Peptidase_S8/S53_dom"/>
</dbReference>
<feature type="domain" description="MAM" evidence="8">
    <location>
        <begin position="1293"/>
        <end position="1459"/>
    </location>
</feature>
<feature type="domain" description="Fibronectin type-III" evidence="9">
    <location>
        <begin position="934"/>
        <end position="1022"/>
    </location>
</feature>
<evidence type="ECO:0000256" key="2">
    <source>
        <dbReference type="ARBA" id="ARBA00022670"/>
    </source>
</evidence>
<sequence length="1741" mass="188947">MKKKLLPILLLVFCLHLTGQTNEERQKLKSANNNSELVKIIEKYKSKYSKEDLLAIAKKNNWEYTIEKDGSYSELVGITKDNQPIYYQTYNESAGITSRANTLYTGGSLGLNINGENMISGIWDAGQALPTHELFSGRMTVMDGATTSHYHATHVAGTVIGTDQVQGGVARGMAYMASGHSYDWFNDLSEVANAANNGLLLSNHSYGTNPAFVSLYEWGKYDTDAQGFDDIMFNAPYYQFVCAAGNTRDDGINTGKNGYDLLSGHAVSKNGITVAAVQEVLNYTGPSDVIMSGFSSWGATDDGRIKPDISAKGVGTYSAFDNSNTSYNSISGTSMASPSVNGTLLLFQQYYNQLNSQYMKSASLRGLMIHTADEAGTSVGPDYRFGWGLINAEAAATVITNKDTFSIIDENTLQQNDTYSINYSALGNEPIIVTLSWTDAAGTIPSNTIDDSTPILVNDLDVRVFKDGIEIFPWKLDVSNPDSPATMGDNIVDNVEKIQINNPSGNYQIVVSHKGNLENGLQDYSLIISGITTNDFWFETQNQDDFEVCNTNDSAQIDFNFFRAPSFTEDVVLSVVGAPATLGTSFLPGTITNENAFSLSLSGISSLTAGAYNFTIRGQSTSFTYELPVTLHVYDSLNENVNLIFPANNANSIEVPILFNWQAITNANSYQIQIATDVNFTSIIEDATISGNEYTAQNVTEGNEYFWRVKPINTCGDGNFSSPYSFTSACNSSAELILQSATSSSLNLEIINSSAGVWEIEYVLQGGTPTGIGTTFNSSTPNFINLNTNTCYDFYIRSGCSIGLSNWTGPYEFCTQPDYCAGDHFYDSGGATGNYQNNENWTETIFPENVGDRVIAIFQSFQLENCCDFLSIYNGPDESYPLLFSGNGSNSPGTIVSTDISGALTFSFASDSSVTGSGWDATIICENQPACPNTPTDLQLQSATQSSLTVGWIETGTSTSWEIEIVAAGNPPTGTGTVTTDNPYTFTGLTSNTAYDVYVRAICTNGNSGWLFSGPFSTTCASTIAPFLEVFSDFTTPNCWIESGSESWMFNTNAAYAAALAGDHTPGGGTNYAWIDGSSPNGANQISRLTTIPIDITNLTVPSLEFSVFSYNSSGISYNTLIVEVNDGTQWMELLNLQGATNNNTWQTFIYDLSTLSLPNEIQIRYTIIENSPASPFNNDILIDDISVDELPACANTPADIQLQSATSSTLTVDWTETGASTSWELEIVPAGNPPTGTGVVTTNNPYTFTGLTSDTAYDVYVRAICVDGNSDWLFSGPFSTTCASSIAPFLETFSSSTTPSCWVESGSENWNFNTNAAYAAALAGDHTSGGGTNYAWIDGSSPNGASQISTLTTIPIDITNLTAPSLEFSVFSYNSSGNFYNTLSVEINDGTQWIELLNLQGATNNNTWQTFIYDLSTLSLPNEIQIRYTITENSPNEPYNNDILIDDISVNELPACPNTPVDLLLQSATASALTVGWTETGTSTSWEIEIVAAGNPPTGTGIVTTDNPYTFTGLTSNTTYNVYVRAICIDGNSDYNINTFVTQIDYCAGDHFYDSGGLNGNYQNNENWTETIFPENAGDRVKAVFLSFQLENCCDYLSIYNGPDASYPLLFTGNGTNSPGTVESTDPSGALTFVFTSDSSVTGAGWDAEIFCETLGIEEETLNRNITYYPNPVETELYISSRKRIKEVYIYDYIGKLIAVHKVNDFSSTIEFLNYRSSVYIMKLSFEDGTYQDNIKIIKK</sequence>
<dbReference type="SUPFAM" id="SSF49265">
    <property type="entry name" value="Fibronectin type III"/>
    <property type="match status" value="3"/>
</dbReference>
<keyword evidence="4 7" id="KW-0378">Hydrolase</keyword>
<dbReference type="Pfam" id="PF00431">
    <property type="entry name" value="CUB"/>
    <property type="match status" value="2"/>
</dbReference>
<feature type="domain" description="Fibronectin type-III" evidence="9">
    <location>
        <begin position="1197"/>
        <end position="1285"/>
    </location>
</feature>
<dbReference type="InterPro" id="IPR003961">
    <property type="entry name" value="FN3_dom"/>
</dbReference>
<reference evidence="10 11" key="1">
    <citation type="submission" date="2020-07" db="EMBL/GenBank/DDBJ databases">
        <title>Description of Kordia aestuariivivens sp. nov., isolated from a tidal flat.</title>
        <authorList>
            <person name="Park S."/>
            <person name="Yoon J.-H."/>
        </authorList>
    </citation>
    <scope>NUCLEOTIDE SEQUENCE [LARGE SCALE GENOMIC DNA]</scope>
    <source>
        <strain evidence="10 11">YSTF-M3</strain>
    </source>
</reference>
<dbReference type="SUPFAM" id="SSF49854">
    <property type="entry name" value="Spermadhesin, CUB domain"/>
    <property type="match status" value="2"/>
</dbReference>